<dbReference type="Gene3D" id="2.60.120.200">
    <property type="match status" value="1"/>
</dbReference>
<keyword evidence="8" id="KW-0677">Repeat</keyword>
<dbReference type="Gene3D" id="2.60.40.2030">
    <property type="match status" value="34"/>
</dbReference>
<reference evidence="26" key="2">
    <citation type="submission" date="2025-08" db="UniProtKB">
        <authorList>
            <consortium name="Ensembl"/>
        </authorList>
    </citation>
    <scope>IDENTIFICATION</scope>
</reference>
<evidence type="ECO:0000256" key="19">
    <source>
        <dbReference type="ARBA" id="ARBA00078072"/>
    </source>
</evidence>
<dbReference type="Ensembl" id="ENSOMYT00000079945.2">
    <property type="protein sequence ID" value="ENSOMYP00000127550.1"/>
    <property type="gene ID" value="ENSOMYG00000033781.2"/>
</dbReference>
<evidence type="ECO:0000313" key="27">
    <source>
        <dbReference type="Proteomes" id="UP000694395"/>
    </source>
</evidence>
<evidence type="ECO:0000256" key="17">
    <source>
        <dbReference type="ARBA" id="ARBA00023273"/>
    </source>
</evidence>
<evidence type="ECO:0000256" key="15">
    <source>
        <dbReference type="ARBA" id="ARBA00023170"/>
    </source>
</evidence>
<evidence type="ECO:0000256" key="21">
    <source>
        <dbReference type="SAM" id="MobiDB-lite"/>
    </source>
</evidence>
<dbReference type="Gene3D" id="1.20.1070.10">
    <property type="entry name" value="Rhodopsin 7-helix transmembrane proteins"/>
    <property type="match status" value="1"/>
</dbReference>
<reference evidence="26" key="1">
    <citation type="submission" date="2020-07" db="EMBL/GenBank/DDBJ databases">
        <title>A long reads based de novo assembly of the rainbow trout Arlee double haploid line genome.</title>
        <authorList>
            <person name="Gao G."/>
            <person name="Palti Y."/>
        </authorList>
    </citation>
    <scope>NUCLEOTIDE SEQUENCE [LARGE SCALE GENOMIC DNA]</scope>
</reference>
<feature type="domain" description="G-protein coupled receptors family 2 profile 2" evidence="25">
    <location>
        <begin position="5740"/>
        <end position="5991"/>
    </location>
</feature>
<dbReference type="PROSITE" id="PS50912">
    <property type="entry name" value="EAR"/>
    <property type="match status" value="2"/>
</dbReference>
<dbReference type="GO" id="GO:0007166">
    <property type="term" value="P:cell surface receptor signaling pathway"/>
    <property type="evidence" value="ECO:0007669"/>
    <property type="project" value="InterPro"/>
</dbReference>
<evidence type="ECO:0000256" key="2">
    <source>
        <dbReference type="ARBA" id="ARBA00004437"/>
    </source>
</evidence>
<dbReference type="Pfam" id="PF00002">
    <property type="entry name" value="7tm_2"/>
    <property type="match status" value="1"/>
</dbReference>
<sequence>MPTVLTLAGLILALSISSARLESAELRFLGQTDFVVNETTVVRLVVERIGDPVNVTTLVLLEGDDTGDFEASTAAAFLLSSEASKTIFIAVRDDELPEADETFVFNLRLQSSSNGVRLGTPNRATITILSNDNAFGIISFNSTKQIVVDEPRGRSQYVPLSLVREKGTYGTVTVNFEISGGPNSALEDLSPDQGNITIPPGRAMVVFSILIQDDQIPEDDEVFTVKLTGVAGGALLNPNGSSVELKIRRNDSPLRFSLSLVAVAENAGVISLTVTRGSLADHSRLVGSDDTEVSVDYVVVSGEGAGSATPAVDFVDLQTVHRVTFPPRVYEVPLLFRVNDDKVPEIAESFQVVLLEDTVRGDAVLIPPKAILVTIEPNDKPHGVLSISSSPLTQPISINEDVTDRFDGISIVRNGGNHGDVSVNWTISRNSSDRSPVSDDLSPERGMLRFRAGQMSTALLLNITADKLPEEAEAFVLRLLPDTVQGGAEVDEPMEMVFYIQDSDDVYGLFLFHPEKTQTIQSRPDSRFLSLSFLREGGTLGEVALSLTALYIPAGPVDPGLARDRVLNASRSTTVLFSQGQDQARLTLPIRNDAFLQNRAHFLIQLDRVDLVSISTPIPSVSPRFGGALNLTLTVTPDIANGEIGFTSNTTVVVYEPEDTNTSTVTLSLRRDGTDGQAVVFWSLRPIGDKQADVTPDDLKPLSGSVVFLTGQSDAVINVTIMADNIPEVNETLLLTLDRTNVENQILKPGFTRREIVIVENDDPGGVFEFSSFSRGPWYINEGEAVELSVIRTKGQLLKQLVQYALIPSGYTEFYGATGVLEFKPGEREVLVALVARPDEVPELDETFSMVLSSYSTPASRLGNHREVNITVRRNDDPFGVIEFIRSGLAEAINESKGSQSHSGTMEQNRGLFGKVSVSWFLEPHMSADVSPVQGYIVFAEGEYMKNLTLFSVPDEIPEAMENFTITLLSATGGARLGNILDASLHINKNDNPIYFAEPVVVRLQEGGVANLTVLRAGPADFVATVMYRVDYGEASPRDLAPLSNNTVLVFGVGQWMKNIYVVVEEDDIPETEEPFYIILYNTTGDAVVYGGDTATVVIEANDEANGIFSLESTERPVKEGKTNNFYVIRARGHFGNVTVFWRLYANDTALEPGHEFINTSGSITFTTGEETKPIVLQAISDQLPEFNEFYVLRLINISGGYPGEGGRLATTSLNASVLIPFNDDPFGVFAIADDNLDQEVAEDVLSELDMSDVTSFNILRQQGTFGDVRVAWEIVSDRFPIGLPPMQDLLLSAFFPKEVELRPHSRRHHSGTDAWLFSGRQGAYGTISPEDGPGNLANFTFSVWLIPRLDTNGFIVSKGNSNRTLYYGVKVQTNESHVSVMLYYTALGANYTQVARTTAERFVEDNVWLHVVITAGDGMIEFFLDGYLMPGGVKSLKGEAITDAPVRIGSDPYGEERYTGLLQDLRLYHSRLNRSEIHELHAQPAKTDLRNISGYLQYRQDERQKAFVVKVRDDKEEEGEEVFYLQLVAAHGGARLPLPRPTATLRVMKSDNANGFFGFTGTCIPDTTEEGSTISCVIERTRGVLDHVYVNYTVTQLHSDSQAPAHQDFTKASGSVLFLPGQRSEVLNLLVLNDDTPEFAESFQVTLVSAESGDGKPGSTPTSGSSINPDNSATRVTVMASDHPYGLLQFQPSLPAEGIIPPATEPAHVTVNEDDGEVRLLVARAQGLLGRVMVGYRTSPFTAASPEDYEDSDGMLDFLPGERFKYISVIVIDNPVPELDKVFRVELYNPDGGVGQFLGSGSGESDTDFFHLTSHHRASLGVASHITVTIAASDDAHGVFQFSLDSLSVNGTEPEEGRSTVLLQVMRLFGALSKVTVFWEADVSSEEDLISRAGNITFQVGQTRGEIELQVAQDEVPELDKRFGVSLVNVSHGRLGLRTEATVTVLASDDPYGVFVFSDSSRPVRLPEGHTLVTLTIYRQRGLMGRVRVTYGTLSEADAAPFMTPGVGRANEGKDFVPLLESVGFAANQSEAKVTLRVLDDDEPERDESVFMELISVNLIGGGQHERLIVHSPRLGPKAEIVAQVIVEASDDAFGFLQLSAPAINVAEDYVGPIINVTRIGGIFADVSVKFRAVPMTARVGDDYSIASSDVVLLEGETSKPVPIYIIDDVIPELEETFRIELLNVTTGGAKLGVLTRTIITILPSDDPFGAFVFQAGPVTIEEPGVNSFQVTLPIVRNAGAIGTVVVQWRAMVNGRAAVGDLRPVSGEVTFAPGETMKTLKVEVLADDVPEIEEIIKVELTSASNGGNIGRDKTVSIIVPANDNPYGTVYFDQSVYQVQEPLQGIFVANITVRRSGGHFGRVEVLYSTSEIDIVSMAQTEGQNLLLYYSPPVSGVPSGAPRRPVNISSQGDPLVVCATACLRERACQAFSLSPPGGSSPMASCSWVTSGADQLTESAQTLTYTKNTTATAALFSSQAMAGSDYTTTAQTAILEDGSGEANLTVPILTDKLPEMDESFSIRILKVVLVNLTVAQKNLPSIGHPDKAVVTIGMNGDAFGVFLIYSLSSNATQDGLYLEVREEPRGPVPLVIERRGGSLGQVTVEWRFVGGMATPGTDFTGTGGTLVFADGDIKKNIEIVIVDDLEPEDSETLMVGLVKTAGGSRILPSSDTVTIIILANDNVAGVVGFHSASRSVIARKGERLPLLVIRTAPGLGNVTVDWAIQGPRVARTFTPTSGLLFFTGGTLNTTIVLQLLEDSKPEEKELYRVILSNVRTYGVLVTGHGALDDQGREAEVTVETSDGPFGMLSIAPSSLRLNTEERDGTLNVFINREFGASGVVNISYETVRGSLQDLSQVEGGGALAEPGQDFLSVSGSVILQDGQISVAIPVTILDDDIPELEEFFLLNVTSAVLITTLTPGPKLGTLGWAQMDNYVNETMGMLNLVVYRSSGTYGNVSLFFYTQNLEGQLGLDYNATPSMLHFADGERHQFVEVQIIDDVIPEGAERFQLILANPSSGLKLGANTTATVNILASDDGHGVISFNSSQPFLLREPTSLSGLGESVATLYVVRDPPQGTFGTVTVQFTITHANGTLAHDDLIPWQGFVVLEDGVKFKTLEIWAVLDAEPEVNETFTVTLSSPTGGARLGDIFYTVITVLQNSAPLGLFRITRSHTSHMTVFLTVSRIKGLEAAVSVEWETQSDTAVAVGKMEGTLPVMAVYQIFPETPTSGWCSLAGGASPLAMRLDRPSNGGSTQTHATLYRWQGVLVPIQSVTIQDPRMCVGFSMNGSSYVAITHGALPDSPAVNLSLFRVQQNLNLTLEQSLAVEALDVKHFSIEKRHYLIASSQVFVWTGSVLALHQSLELQGVLSVSPFSHGTTLYLVVCVRRKMGDGCVLFQWSGGHFQNPRPLPVSSRAQQVESLNKGADTLLLVITEGSSSSCEVFVWGSQQLFPQHSQSILHPGLASAQPFTLPSGITHLLLAGSNGSALYTWRSDITLFALVLTSPPASNFLSLPLPYINTTKSLLAATEPSGTTMYELNSVSNRSDFIPSYGELRFVPGDQELEIAVNVVNDDVPEEDEQFRVVLKNPKGGAEIGFGGQVTVLIPANDDAHGVIGFTQGSLSVEVEELTKGNPVSLSVERRRGTFRRLTIHWAANGSLEDIFPTSGVVTFSQGQVVATINLTVLADSIPELKERVTITLLDVTTVGLDQHSSGALIDPQRAQALLTILPNGSPYGLIGWHLDSQYLLTQEPQKSPTNVTLTIVREQEASGEVAVHYQTGPALSKPPSNQASAPQDYTPREGTVIMKENATLALITITILPDEAPELAESFLVNITGVELVGGLTGAAQPSVKRPGMEVAEVTIQENDDPRGVLQFNVSQEESGGLLAYEVAPPRNVLHLAVVRLAGRTGRVVVYWEARPITTSLNDFTPSSGNITFQDGQGQAIIDISIVDDTEVESVEHFSVTLMRVIGGARLGVEISVTVTIPPNDSPLGSFGFQEKTVSHNSFEPEFTSDPAAMATLTVVRSAEGEGAVTLMWRLEDTARDDLSPLNGTLVFNETESWRTLVIRALADAVLEGEENFTVQLLAAKSGAVIDPINGLATITILGDRAALGIVGIAEASRSILIGEPQGDYNGTALVSLVRGPGIFGEIQVYWNITPAVASEFEELSGVVTMRDRQSAATIRLKVLDDDTAEERRVYQLTLTSVTPGAGISPLAQRATVTMAASDLPHGLFSFVQGLIRASEEEGKVNVTVVRSMGRFGSVWVTYQTAGSVAVSGVDFTSASGRLLFGPGQTTRGVTLSIHDDDLPEGPEEFYLNITTVELLNDSNVDFSVREHGLQRDQPPAIGNVSSVMIVIQKSDNSEGVLEFLPDYVNITVEEDVGSASIPVVRRVGYYGLVTAEYTSRGLTARAGLDYILGNGSLTFLHGHNTSHINVSIIDDQDREDAETFEIQLSGATGGAILGTHLIARVTIAKSDSPNGVVRFLNASVITLVNPNSTLKFSLHLERAGGFVGNATITWIILGPNTKEVLPPVNTDIGDPVNGSFHFRDGEGGLRTIDLRILPHAEVEVAETFVVVLQLLSGDMDIDPRAGSVTLKIEKFGDPNGIVELTEEDLRERVYSEPTSGEGPLNISLLITRRHGVMGNVTVHWQILSDSDTTGDFSALNGSVVILDGQGGAEVVLTLLPDAVPELEELYLLRLSSVEGGATLNTNRSTTLFRVRANDEPHGVFGLAAERQAVVVVGRGAGLVRLLALNVTRQAGAFGNASVGYRISTGPGLNGQELLGGAAVGRVLIKHGEDSASDSVPISTQVFLSVGVNFTLELTDVRLLGPLFSSPPRLLLEARVAIVTVPEEAASAEVGFVSLALQVSSVETGVCEALVYRTGLFGAVRVEWSAGYPPGQAPLGFRPGVITPSSGSVTMAHGERSQAVSLQALSNVSEPAAFALHLTAAGSSSPAPGVARLRSGFTVAEVEPLGLYQFAPDSRQLVIKEDVQTITLYVQRLYGFRSNRTRLSYQTVSGSALAGQDFAGVRDGELFFDSPRQTSALLRLSVLDDALLEPDETFFVNLTDVQVLSGGGDPQSGEPRPHLIPQHSVATVTILASDVTVGVLSIGPGLVETTEDREEGSQQEKRVLLRVHRSSSLAGPVRVKVQAYGGGSVGSPSLPFAPEPNKTLALVGQDFKLESALVSLQEGQSEAEVSLIILDDSEPEGQEVFFIYLSDPEGGAQIADGPDQQGFSSFAKIIILGSDFHNGIVGFSVSSLLGQGLDEDSEVNRTALLYLQRQQNRAFEDVEVKWRATFSREGPSLVNNGVNLTRELWQTSGKVLCRRGQVLCVFSMEVRQDQEPEYQAWFLVEIYQVGVGAAINESSRFANITLLESDDPLGLVYFAVGSRLPVAHLKTTHLSLQVYREASTATNITVLYRMLEVPRAEAVGPTLIWPAVAGMDFLKEEGQLTFDLGQRSIGLNITLTPDQASSNPPPKRFHVELYGASGGARVHPEYGLANVTLVSGTEAQAVWVLLDQLQQPLDTTILDRVLQALLSKFTAQLTLEQLTAVLDALGKVLTEAERTPIADSSRGLTYDLLCAMANPSRVDTGGLSQLAEVAERFAFSLLTHSQCGAQAQRCVLPHGGLLVKNSRVLLGRTILDTCAYISISSYHWYPTQINGLQGRGSRPLTEGNEVVYRIHTPGLRVKPGQSLCLLWSQAVESWLSDGQFCRVVEDSGNYVECACSHLSVYTAHAQMASLASYNEAFYASGFICISAFVLAIISHLLCSRFPMFAAKLLTHMMVGCLGTQICFLVSAFRGRVYSEDSCAVLGLFSHYFLLSQFCWMLLQAVNFWQVLVMNDEQTERRYLVYFLLGWGLPALVIIILVIVLLGGFGWTIHRVYGLVHGDVCFIPNIYAALCTAALVPLICLVGVLVVFIHAYQVTQQWKAYDDVYRGRTNSSEVPMVLYLFALVSLVLLWAGLHMGYRYLWMLILYVIFNLLLGLYVFAVYFLMHNQLCWPAKASYTVEMNGQGSPDSAYQGGGAATIGGEINKSTQNLIRTMEEVSADWERASLRLDSQPSSVFKQSPQGGAYATDGGFINTNLVADDESQDFDDLIFALKTGSGLNLSDNESIHGSHDGGSTAPSQIVELRRIPIADTHL</sequence>
<feature type="transmembrane region" description="Helical" evidence="22">
    <location>
        <begin position="5892"/>
        <end position="5918"/>
    </location>
</feature>
<dbReference type="GO" id="GO:0048513">
    <property type="term" value="P:animal organ development"/>
    <property type="evidence" value="ECO:0007669"/>
    <property type="project" value="UniProtKB-ARBA"/>
</dbReference>
<dbReference type="FunFam" id="2.60.40.2030:FF:000023">
    <property type="entry name" value="Adhesion G protein-coupled receptor V1"/>
    <property type="match status" value="1"/>
</dbReference>
<dbReference type="InterPro" id="IPR000832">
    <property type="entry name" value="GPCR_2_secretin-like"/>
</dbReference>
<dbReference type="GO" id="GO:0010855">
    <property type="term" value="F:adenylate cyclase inhibitor activity"/>
    <property type="evidence" value="ECO:0007669"/>
    <property type="project" value="TreeGrafter"/>
</dbReference>
<feature type="transmembrane region" description="Helical" evidence="22">
    <location>
        <begin position="5846"/>
        <end position="5872"/>
    </location>
</feature>
<dbReference type="GO" id="GO:0001917">
    <property type="term" value="C:photoreceptor inner segment"/>
    <property type="evidence" value="ECO:0007669"/>
    <property type="project" value="UniProtKB-SubCell"/>
</dbReference>
<dbReference type="GO" id="GO:0001965">
    <property type="term" value="F:G-protein alpha-subunit binding"/>
    <property type="evidence" value="ECO:0007669"/>
    <property type="project" value="TreeGrafter"/>
</dbReference>
<feature type="compositionally biased region" description="Low complexity" evidence="21">
    <location>
        <begin position="1658"/>
        <end position="1667"/>
    </location>
</feature>
<evidence type="ECO:0000256" key="16">
    <source>
        <dbReference type="ARBA" id="ARBA00023224"/>
    </source>
</evidence>
<keyword evidence="27" id="KW-1185">Reference proteome</keyword>
<dbReference type="SUPFAM" id="SSF141072">
    <property type="entry name" value="CalX-like"/>
    <property type="match status" value="38"/>
</dbReference>
<dbReference type="PANTHER" id="PTHR46682">
    <property type="entry name" value="ADHESION G-PROTEIN COUPLED RECEPTOR V1"/>
    <property type="match status" value="1"/>
</dbReference>
<dbReference type="FunFam" id="2.60.40.2030:FF:000013">
    <property type="entry name" value="Adhesion G-protein coupled receptor V1"/>
    <property type="match status" value="1"/>
</dbReference>
<feature type="transmembrane region" description="Helical" evidence="22">
    <location>
        <begin position="5776"/>
        <end position="5795"/>
    </location>
</feature>
<feature type="transmembrane region" description="Helical" evidence="22">
    <location>
        <begin position="5939"/>
        <end position="5959"/>
    </location>
</feature>
<dbReference type="SMART" id="SM00237">
    <property type="entry name" value="Calx_beta"/>
    <property type="match status" value="21"/>
</dbReference>
<feature type="signal peptide" evidence="23">
    <location>
        <begin position="1"/>
        <end position="19"/>
    </location>
</feature>
<proteinExistence type="inferred from homology"/>
<feature type="region of interest" description="Disordered" evidence="21">
    <location>
        <begin position="1651"/>
        <end position="1672"/>
    </location>
</feature>
<dbReference type="CDD" id="cd13952">
    <property type="entry name" value="7tm_classB"/>
    <property type="match status" value="1"/>
</dbReference>
<evidence type="ECO:0000256" key="12">
    <source>
        <dbReference type="ARBA" id="ARBA00023040"/>
    </source>
</evidence>
<keyword evidence="13 22" id="KW-0472">Membrane</keyword>
<evidence type="ECO:0000256" key="11">
    <source>
        <dbReference type="ARBA" id="ARBA00022989"/>
    </source>
</evidence>
<evidence type="ECO:0000256" key="5">
    <source>
        <dbReference type="ARBA" id="ARBA00022475"/>
    </source>
</evidence>
<evidence type="ECO:0000256" key="7">
    <source>
        <dbReference type="ARBA" id="ARBA00022729"/>
    </source>
</evidence>
<evidence type="ECO:0000256" key="20">
    <source>
        <dbReference type="ARBA" id="ARBA00083929"/>
    </source>
</evidence>
<feature type="transmembrane region" description="Helical" evidence="22">
    <location>
        <begin position="5965"/>
        <end position="5989"/>
    </location>
</feature>
<keyword evidence="9" id="KW-0378">Hydrolase</keyword>
<dbReference type="Pfam" id="PF13385">
    <property type="entry name" value="Laminin_G_3"/>
    <property type="match status" value="1"/>
</dbReference>
<dbReference type="GO" id="GO:0004930">
    <property type="term" value="F:G protein-coupled receptor activity"/>
    <property type="evidence" value="ECO:0007669"/>
    <property type="project" value="UniProtKB-KW"/>
</dbReference>
<evidence type="ECO:0000256" key="9">
    <source>
        <dbReference type="ARBA" id="ARBA00022801"/>
    </source>
</evidence>
<dbReference type="PANTHER" id="PTHR46682:SF1">
    <property type="entry name" value="ADHESION G-PROTEIN COUPLED RECEPTOR V1"/>
    <property type="match status" value="1"/>
</dbReference>
<name>A0A8K9X412_ONCMY</name>
<evidence type="ECO:0000256" key="13">
    <source>
        <dbReference type="ARBA" id="ARBA00023136"/>
    </source>
</evidence>
<comment type="subcellular location">
    <subcellularLocation>
        <location evidence="3">Cell membrane</location>
        <topology evidence="3">Multi-pass membrane protein</topology>
    </subcellularLocation>
    <subcellularLocation>
        <location evidence="1">Cell projection</location>
        <location evidence="1">Stereocilium membrane</location>
    </subcellularLocation>
    <subcellularLocation>
        <location evidence="2">Photoreceptor inner segment</location>
    </subcellularLocation>
</comment>
<dbReference type="GO" id="GO:0060171">
    <property type="term" value="C:stereocilium membrane"/>
    <property type="evidence" value="ECO:0007669"/>
    <property type="project" value="UniProtKB-SubCell"/>
</dbReference>
<evidence type="ECO:0000256" key="22">
    <source>
        <dbReference type="SAM" id="Phobius"/>
    </source>
</evidence>
<keyword evidence="12" id="KW-0297">G-protein coupled receptor</keyword>
<dbReference type="InterPro" id="IPR026919">
    <property type="entry name" value="ADGRV1"/>
</dbReference>
<dbReference type="InterPro" id="IPR013320">
    <property type="entry name" value="ConA-like_dom_sf"/>
</dbReference>
<feature type="domain" description="GAIN-B" evidence="24">
    <location>
        <begin position="5591"/>
        <end position="5738"/>
    </location>
</feature>
<evidence type="ECO:0000256" key="6">
    <source>
        <dbReference type="ARBA" id="ARBA00022692"/>
    </source>
</evidence>
<feature type="chain" id="PRO_5035431355" description="Adhesion G-protein coupled receptor V1" evidence="23">
    <location>
        <begin position="20"/>
        <end position="6138"/>
    </location>
</feature>
<dbReference type="FunFam" id="2.60.40.2030:FF:000007">
    <property type="entry name" value="Adhesion G-protein coupled receptor V1"/>
    <property type="match status" value="4"/>
</dbReference>
<keyword evidence="5" id="KW-1003">Cell membrane</keyword>
<dbReference type="Proteomes" id="UP000694395">
    <property type="component" value="Chromosome 6"/>
</dbReference>
<evidence type="ECO:0000259" key="24">
    <source>
        <dbReference type="PROSITE" id="PS50221"/>
    </source>
</evidence>
<dbReference type="SUPFAM" id="SSF49899">
    <property type="entry name" value="Concanavalin A-like lectins/glucanases"/>
    <property type="match status" value="1"/>
</dbReference>
<dbReference type="PROSITE" id="PS50261">
    <property type="entry name" value="G_PROTEIN_RECEP_F2_4"/>
    <property type="match status" value="1"/>
</dbReference>
<evidence type="ECO:0000259" key="25">
    <source>
        <dbReference type="PROSITE" id="PS50261"/>
    </source>
</evidence>
<evidence type="ECO:0000313" key="26">
    <source>
        <dbReference type="Ensembl" id="ENSOMYP00000127550.1"/>
    </source>
</evidence>
<accession>A0A8K9X412</accession>
<keyword evidence="15" id="KW-0675">Receptor</keyword>
<evidence type="ECO:0000256" key="1">
    <source>
        <dbReference type="ARBA" id="ARBA00004289"/>
    </source>
</evidence>
<keyword evidence="16" id="KW-0807">Transducer</keyword>
<protein>
    <recommendedName>
        <fullName evidence="18">Adhesion G-protein coupled receptor V1</fullName>
    </recommendedName>
    <alternativeName>
        <fullName evidence="20">G-protein coupled receptor 98</fullName>
    </alternativeName>
    <alternativeName>
        <fullName evidence="19">Very large G-protein coupled receptor 1</fullName>
    </alternativeName>
</protein>
<keyword evidence="10" id="KW-0106">Calcium</keyword>
<dbReference type="FunFam" id="2.60.40.2030:FF:000020">
    <property type="entry name" value="Adhesion G protein-coupled receptor V1"/>
    <property type="match status" value="1"/>
</dbReference>
<keyword evidence="14" id="KW-1015">Disulfide bond</keyword>
<dbReference type="FunFam" id="2.60.40.2030:FF:000009">
    <property type="entry name" value="adhesion G-protein coupled receptor V1"/>
    <property type="match status" value="1"/>
</dbReference>
<feature type="transmembrane region" description="Helical" evidence="22">
    <location>
        <begin position="5815"/>
        <end position="5834"/>
    </location>
</feature>
<dbReference type="GO" id="GO:0005737">
    <property type="term" value="C:cytoplasm"/>
    <property type="evidence" value="ECO:0007669"/>
    <property type="project" value="TreeGrafter"/>
</dbReference>
<dbReference type="Pfam" id="PF03160">
    <property type="entry name" value="Calx-beta"/>
    <property type="match status" value="33"/>
</dbReference>
<keyword evidence="6 22" id="KW-0812">Transmembrane</keyword>
<dbReference type="InterPro" id="IPR003644">
    <property type="entry name" value="Calx_beta"/>
</dbReference>
<evidence type="ECO:0000256" key="14">
    <source>
        <dbReference type="ARBA" id="ARBA00023157"/>
    </source>
</evidence>
<dbReference type="PROSITE" id="PS50221">
    <property type="entry name" value="GAIN_B"/>
    <property type="match status" value="1"/>
</dbReference>
<dbReference type="GO" id="GO:0007601">
    <property type="term" value="P:visual perception"/>
    <property type="evidence" value="ECO:0007669"/>
    <property type="project" value="TreeGrafter"/>
</dbReference>
<dbReference type="FunFam" id="2.60.40.2030:FF:000017">
    <property type="entry name" value="Adhesion G protein-coupled receptor V1"/>
    <property type="match status" value="4"/>
</dbReference>
<dbReference type="GO" id="GO:0007605">
    <property type="term" value="P:sensory perception of sound"/>
    <property type="evidence" value="ECO:0007669"/>
    <property type="project" value="TreeGrafter"/>
</dbReference>
<dbReference type="InterPro" id="IPR057244">
    <property type="entry name" value="GAIN_B"/>
</dbReference>
<evidence type="ECO:0000256" key="3">
    <source>
        <dbReference type="ARBA" id="ARBA00004651"/>
    </source>
</evidence>
<evidence type="ECO:0000256" key="23">
    <source>
        <dbReference type="SAM" id="SignalP"/>
    </source>
</evidence>
<evidence type="ECO:0000256" key="4">
    <source>
        <dbReference type="ARBA" id="ARBA00007343"/>
    </source>
</evidence>
<keyword evidence="7 23" id="KW-0732">Signal</keyword>
<dbReference type="FunFam" id="2.60.40.2030:FF:000028">
    <property type="entry name" value="Adhesion G-protein coupled receptor V1"/>
    <property type="match status" value="1"/>
</dbReference>
<organism evidence="26 27">
    <name type="scientific">Oncorhynchus mykiss</name>
    <name type="common">Rainbow trout</name>
    <name type="synonym">Salmo gairdneri</name>
    <dbReference type="NCBI Taxonomy" id="8022"/>
    <lineage>
        <taxon>Eukaryota</taxon>
        <taxon>Metazoa</taxon>
        <taxon>Chordata</taxon>
        <taxon>Craniata</taxon>
        <taxon>Vertebrata</taxon>
        <taxon>Euteleostomi</taxon>
        <taxon>Actinopterygii</taxon>
        <taxon>Neopterygii</taxon>
        <taxon>Teleostei</taxon>
        <taxon>Protacanthopterygii</taxon>
        <taxon>Salmoniformes</taxon>
        <taxon>Salmonidae</taxon>
        <taxon>Salmoninae</taxon>
        <taxon>Oncorhynchus</taxon>
    </lineage>
</organism>
<dbReference type="FunFam" id="2.60.40.2030:FF:000021">
    <property type="entry name" value="Adhesion G protein-coupled receptor V1"/>
    <property type="match status" value="1"/>
</dbReference>
<dbReference type="GO" id="GO:0016787">
    <property type="term" value="F:hydrolase activity"/>
    <property type="evidence" value="ECO:0007669"/>
    <property type="project" value="UniProtKB-KW"/>
</dbReference>
<evidence type="ECO:0000256" key="8">
    <source>
        <dbReference type="ARBA" id="ARBA00022737"/>
    </source>
</evidence>
<dbReference type="InterPro" id="IPR017981">
    <property type="entry name" value="GPCR_2-like_7TM"/>
</dbReference>
<evidence type="ECO:0000256" key="18">
    <source>
        <dbReference type="ARBA" id="ARBA00070037"/>
    </source>
</evidence>
<dbReference type="GeneTree" id="ENSGT00940000154880"/>
<reference evidence="26" key="3">
    <citation type="submission" date="2025-09" db="UniProtKB">
        <authorList>
            <consortium name="Ensembl"/>
        </authorList>
    </citation>
    <scope>IDENTIFICATION</scope>
</reference>
<comment type="similarity">
    <text evidence="4">Belongs to the G-protein coupled receptor 2 family. Adhesion G-protein coupled receptor (ADGR) subfamily.</text>
</comment>
<dbReference type="GO" id="GO:0071277">
    <property type="term" value="P:cellular response to calcium ion"/>
    <property type="evidence" value="ECO:0007669"/>
    <property type="project" value="TreeGrafter"/>
</dbReference>
<evidence type="ECO:0000256" key="10">
    <source>
        <dbReference type="ARBA" id="ARBA00022837"/>
    </source>
</evidence>
<dbReference type="InterPro" id="IPR009039">
    <property type="entry name" value="EAR"/>
</dbReference>
<keyword evidence="17" id="KW-0966">Cell projection</keyword>
<dbReference type="InterPro" id="IPR038081">
    <property type="entry name" value="CalX-like_sf"/>
</dbReference>
<feature type="transmembrane region" description="Helical" evidence="22">
    <location>
        <begin position="5743"/>
        <end position="5764"/>
    </location>
</feature>
<keyword evidence="11 22" id="KW-1133">Transmembrane helix</keyword>